<keyword evidence="1 7" id="KW-0547">Nucleotide-binding</keyword>
<evidence type="ECO:0000256" key="4">
    <source>
        <dbReference type="ARBA" id="ARBA00022840"/>
    </source>
</evidence>
<evidence type="ECO:0000256" key="2">
    <source>
        <dbReference type="ARBA" id="ARBA00022801"/>
    </source>
</evidence>
<dbReference type="EMBL" id="CATQJA010002657">
    <property type="protein sequence ID" value="CAJ0579878.1"/>
    <property type="molecule type" value="Genomic_DNA"/>
</dbReference>
<keyword evidence="3 7" id="KW-0347">Helicase</keyword>
<dbReference type="SMART" id="SM00487">
    <property type="entry name" value="DEXDc"/>
    <property type="match status" value="1"/>
</dbReference>
<dbReference type="Pfam" id="PF00270">
    <property type="entry name" value="DEAD"/>
    <property type="match status" value="1"/>
</dbReference>
<dbReference type="GO" id="GO:0005524">
    <property type="term" value="F:ATP binding"/>
    <property type="evidence" value="ECO:0007669"/>
    <property type="project" value="UniProtKB-UniRule"/>
</dbReference>
<dbReference type="GO" id="GO:0003723">
    <property type="term" value="F:RNA binding"/>
    <property type="evidence" value="ECO:0007669"/>
    <property type="project" value="UniProtKB-UniRule"/>
</dbReference>
<feature type="non-terminal residue" evidence="12">
    <location>
        <position position="1"/>
    </location>
</feature>
<comment type="domain">
    <text evidence="7">The Q motif is unique to and characteristic of the DEAD box family of RNA helicases and controls ATP binding and hydrolysis.</text>
</comment>
<comment type="catalytic activity">
    <reaction evidence="7">
        <text>ATP + H2O = ADP + phosphate + H(+)</text>
        <dbReference type="Rhea" id="RHEA:13065"/>
        <dbReference type="ChEBI" id="CHEBI:15377"/>
        <dbReference type="ChEBI" id="CHEBI:15378"/>
        <dbReference type="ChEBI" id="CHEBI:30616"/>
        <dbReference type="ChEBI" id="CHEBI:43474"/>
        <dbReference type="ChEBI" id="CHEBI:456216"/>
        <dbReference type="EC" id="3.6.4.13"/>
    </reaction>
</comment>
<keyword evidence="2 7" id="KW-0378">Hydrolase</keyword>
<dbReference type="CDD" id="cd17946">
    <property type="entry name" value="DEADc_DDX24"/>
    <property type="match status" value="1"/>
</dbReference>
<sequence length="700" mass="79758">MSLLKVPEGRWSNVQLEGIDFQDENFASLVCFEEYLPEGFEPEPQPKKQKKKQKVVQPTASTEVTEEESKEESTSEEKQKNKKKKPKKKKRKLDGVEETEAPKSKQPKLKKPSSLEGTKMEAVDVAVEEALGEVPDPEVQDPETSVAAVNGWHEFYLPEEIVRSLADMGFETPTEIQRLVLPSAVRDRLDILGAAETGSGKTLAYAIPAICRLLEDGDVSDDEKVGPRVLILAPTRELVVQVRKQVDLLLKNTKFRAMSIVGGLAQQKQERLLRNKPDILVATPGRLWALIEESDASKFLADMSMMRALIIDETDRMVEKGHFEELEHILNHVRKSATEKLQTFVFSATLTYVHPAQKRADDSKSRDLTPVEKLKRLIEITGLRDQRKVIDITREFGTAEKLDLTVLYLLHRYRGRTLIFTNSIDASRRFYGILTKLNFTPAPMLLHARMQQRQRLKNLERFAENPHSVLLATDVAARGLDIKGIEHVIHYQVPKTAEIYIHRSGRTARASQTGLTVLLVDGQDAVFYRRICKNLNREKDLPLFPIDAPELFSALRPRVKLAAELDSILHRRKKIRSKENWFIKAAEEADLELDDLGSRESEANEIQIHELAREEKSKHSELRAALAQPLPSIERKSSLKSRYITPELSKIYEKQATTDALVTLQEEKTASGDQKKKKLMRKLLNTRDVTHVNRKNRKHK</sequence>
<evidence type="ECO:0000259" key="10">
    <source>
        <dbReference type="PROSITE" id="PS51194"/>
    </source>
</evidence>
<dbReference type="AlphaFoldDB" id="A0AA36D4Y8"/>
<evidence type="ECO:0000256" key="1">
    <source>
        <dbReference type="ARBA" id="ARBA00022741"/>
    </source>
</evidence>
<dbReference type="Pfam" id="PF00271">
    <property type="entry name" value="Helicase_C"/>
    <property type="match status" value="1"/>
</dbReference>
<dbReference type="InterPro" id="IPR011545">
    <property type="entry name" value="DEAD/DEAH_box_helicase_dom"/>
</dbReference>
<reference evidence="12" key="1">
    <citation type="submission" date="2023-06" db="EMBL/GenBank/DDBJ databases">
        <authorList>
            <person name="Delattre M."/>
        </authorList>
    </citation>
    <scope>NUCLEOTIDE SEQUENCE</scope>
    <source>
        <strain evidence="12">AF72</strain>
    </source>
</reference>
<dbReference type="PROSITE" id="PS51194">
    <property type="entry name" value="HELICASE_CTER"/>
    <property type="match status" value="1"/>
</dbReference>
<dbReference type="InterPro" id="IPR014001">
    <property type="entry name" value="Helicase_ATP-bd"/>
</dbReference>
<keyword evidence="13" id="KW-1185">Reference proteome</keyword>
<dbReference type="Gene3D" id="3.40.50.300">
    <property type="entry name" value="P-loop containing nucleotide triphosphate hydrolases"/>
    <property type="match status" value="2"/>
</dbReference>
<gene>
    <name evidence="12" type="ORF">MSPICULIGERA_LOCUS18081</name>
</gene>
<evidence type="ECO:0000259" key="11">
    <source>
        <dbReference type="PROSITE" id="PS51195"/>
    </source>
</evidence>
<dbReference type="PROSITE" id="PS51192">
    <property type="entry name" value="HELICASE_ATP_BIND_1"/>
    <property type="match status" value="1"/>
</dbReference>
<evidence type="ECO:0000256" key="6">
    <source>
        <dbReference type="PROSITE-ProRule" id="PRU00552"/>
    </source>
</evidence>
<feature type="short sequence motif" description="Q motif" evidence="6">
    <location>
        <begin position="150"/>
        <end position="178"/>
    </location>
</feature>
<evidence type="ECO:0000256" key="8">
    <source>
        <dbReference type="SAM" id="MobiDB-lite"/>
    </source>
</evidence>
<dbReference type="SUPFAM" id="SSF52540">
    <property type="entry name" value="P-loop containing nucleoside triphosphate hydrolases"/>
    <property type="match status" value="2"/>
</dbReference>
<dbReference type="PANTHER" id="PTHR24031">
    <property type="entry name" value="RNA HELICASE"/>
    <property type="match status" value="1"/>
</dbReference>
<dbReference type="PROSITE" id="PS51195">
    <property type="entry name" value="Q_MOTIF"/>
    <property type="match status" value="1"/>
</dbReference>
<evidence type="ECO:0000313" key="13">
    <source>
        <dbReference type="Proteomes" id="UP001177023"/>
    </source>
</evidence>
<feature type="region of interest" description="Disordered" evidence="8">
    <location>
        <begin position="38"/>
        <end position="119"/>
    </location>
</feature>
<dbReference type="CDD" id="cd18787">
    <property type="entry name" value="SF2_C_DEAD"/>
    <property type="match status" value="1"/>
</dbReference>
<keyword evidence="4 7" id="KW-0067">ATP-binding</keyword>
<dbReference type="InterPro" id="IPR027417">
    <property type="entry name" value="P-loop_NTPase"/>
</dbReference>
<proteinExistence type="inferred from homology"/>
<dbReference type="InterPro" id="IPR014014">
    <property type="entry name" value="RNA_helicase_DEAD_Q_motif"/>
</dbReference>
<evidence type="ECO:0000256" key="3">
    <source>
        <dbReference type="ARBA" id="ARBA00022806"/>
    </source>
</evidence>
<dbReference type="InterPro" id="IPR001650">
    <property type="entry name" value="Helicase_C-like"/>
</dbReference>
<feature type="domain" description="DEAD-box RNA helicase Q" evidence="11">
    <location>
        <begin position="150"/>
        <end position="178"/>
    </location>
</feature>
<comment type="function">
    <text evidence="7">RNA helicase.</text>
</comment>
<evidence type="ECO:0000256" key="7">
    <source>
        <dbReference type="RuleBase" id="RU365068"/>
    </source>
</evidence>
<feature type="domain" description="Helicase C-terminal" evidence="10">
    <location>
        <begin position="403"/>
        <end position="552"/>
    </location>
</feature>
<evidence type="ECO:0000256" key="5">
    <source>
        <dbReference type="ARBA" id="ARBA00022884"/>
    </source>
</evidence>
<organism evidence="12 13">
    <name type="scientific">Mesorhabditis spiculigera</name>
    <dbReference type="NCBI Taxonomy" id="96644"/>
    <lineage>
        <taxon>Eukaryota</taxon>
        <taxon>Metazoa</taxon>
        <taxon>Ecdysozoa</taxon>
        <taxon>Nematoda</taxon>
        <taxon>Chromadorea</taxon>
        <taxon>Rhabditida</taxon>
        <taxon>Rhabditina</taxon>
        <taxon>Rhabditomorpha</taxon>
        <taxon>Rhabditoidea</taxon>
        <taxon>Rhabditidae</taxon>
        <taxon>Mesorhabditinae</taxon>
        <taxon>Mesorhabditis</taxon>
    </lineage>
</organism>
<evidence type="ECO:0000313" key="12">
    <source>
        <dbReference type="EMBL" id="CAJ0579878.1"/>
    </source>
</evidence>
<protein>
    <recommendedName>
        <fullName evidence="7">ATP-dependent RNA helicase</fullName>
        <ecNumber evidence="7">3.6.4.13</ecNumber>
    </recommendedName>
</protein>
<evidence type="ECO:0000259" key="9">
    <source>
        <dbReference type="PROSITE" id="PS51192"/>
    </source>
</evidence>
<keyword evidence="5 7" id="KW-0694">RNA-binding</keyword>
<feature type="compositionally biased region" description="Basic residues" evidence="8">
    <location>
        <begin position="80"/>
        <end position="92"/>
    </location>
</feature>
<accession>A0AA36D4Y8</accession>
<comment type="caution">
    <text evidence="12">The sequence shown here is derived from an EMBL/GenBank/DDBJ whole genome shotgun (WGS) entry which is preliminary data.</text>
</comment>
<dbReference type="Proteomes" id="UP001177023">
    <property type="component" value="Unassembled WGS sequence"/>
</dbReference>
<comment type="similarity">
    <text evidence="7">Belongs to the DEAD box helicase family.</text>
</comment>
<name>A0AA36D4Y8_9BILA</name>
<dbReference type="GO" id="GO:0016787">
    <property type="term" value="F:hydrolase activity"/>
    <property type="evidence" value="ECO:0007669"/>
    <property type="project" value="UniProtKB-KW"/>
</dbReference>
<dbReference type="GO" id="GO:0003724">
    <property type="term" value="F:RNA helicase activity"/>
    <property type="evidence" value="ECO:0007669"/>
    <property type="project" value="UniProtKB-EC"/>
</dbReference>
<dbReference type="SMART" id="SM00490">
    <property type="entry name" value="HELICc"/>
    <property type="match status" value="1"/>
</dbReference>
<dbReference type="EC" id="3.6.4.13" evidence="7"/>
<feature type="domain" description="Helicase ATP-binding" evidence="9">
    <location>
        <begin position="182"/>
        <end position="351"/>
    </location>
</feature>